<protein>
    <submittedName>
        <fullName evidence="2">Leucine-rich repeat and guanylate kinase domain-containing protein</fullName>
    </submittedName>
</protein>
<name>L9L1E3_TUPCH</name>
<dbReference type="EMBL" id="KB320557">
    <property type="protein sequence ID" value="ELW68788.1"/>
    <property type="molecule type" value="Genomic_DNA"/>
</dbReference>
<dbReference type="AlphaFoldDB" id="L9L1E3"/>
<feature type="compositionally biased region" description="Basic and acidic residues" evidence="1">
    <location>
        <begin position="67"/>
        <end position="78"/>
    </location>
</feature>
<keyword evidence="2" id="KW-0418">Kinase</keyword>
<gene>
    <name evidence="2" type="ORF">TREES_T100005137</name>
</gene>
<reference evidence="3" key="1">
    <citation type="submission" date="2012-07" db="EMBL/GenBank/DDBJ databases">
        <title>Genome of the Chinese tree shrew, a rising model animal genetically related to primates.</title>
        <authorList>
            <person name="Zhang G."/>
            <person name="Fan Y."/>
            <person name="Yao Y."/>
            <person name="Huang Z."/>
        </authorList>
    </citation>
    <scope>NUCLEOTIDE SEQUENCE [LARGE SCALE GENOMIC DNA]</scope>
</reference>
<dbReference type="Proteomes" id="UP000011518">
    <property type="component" value="Unassembled WGS sequence"/>
</dbReference>
<dbReference type="GO" id="GO:0016301">
    <property type="term" value="F:kinase activity"/>
    <property type="evidence" value="ECO:0007669"/>
    <property type="project" value="UniProtKB-KW"/>
</dbReference>
<dbReference type="STRING" id="246437.L9L1E3"/>
<reference evidence="3" key="2">
    <citation type="journal article" date="2013" name="Nat. Commun.">
        <title>Genome of the Chinese tree shrew.</title>
        <authorList>
            <person name="Fan Y."/>
            <person name="Huang Z.Y."/>
            <person name="Cao C.C."/>
            <person name="Chen C.S."/>
            <person name="Chen Y.X."/>
            <person name="Fan D.D."/>
            <person name="He J."/>
            <person name="Hou H.L."/>
            <person name="Hu L."/>
            <person name="Hu X.T."/>
            <person name="Jiang X.T."/>
            <person name="Lai R."/>
            <person name="Lang Y.S."/>
            <person name="Liang B."/>
            <person name="Liao S.G."/>
            <person name="Mu D."/>
            <person name="Ma Y.Y."/>
            <person name="Niu Y.Y."/>
            <person name="Sun X.Q."/>
            <person name="Xia J.Q."/>
            <person name="Xiao J."/>
            <person name="Xiong Z.Q."/>
            <person name="Xu L."/>
            <person name="Yang L."/>
            <person name="Zhang Y."/>
            <person name="Zhao W."/>
            <person name="Zhao X.D."/>
            <person name="Zheng Y.T."/>
            <person name="Zhou J.M."/>
            <person name="Zhu Y.B."/>
            <person name="Zhang G.J."/>
            <person name="Wang J."/>
            <person name="Yao Y.G."/>
        </authorList>
    </citation>
    <scope>NUCLEOTIDE SEQUENCE [LARGE SCALE GENOMIC DNA]</scope>
</reference>
<feature type="region of interest" description="Disordered" evidence="1">
    <location>
        <begin position="214"/>
        <end position="240"/>
    </location>
</feature>
<accession>L9L1E3</accession>
<evidence type="ECO:0000256" key="1">
    <source>
        <dbReference type="SAM" id="MobiDB-lite"/>
    </source>
</evidence>
<keyword evidence="3" id="KW-1185">Reference proteome</keyword>
<evidence type="ECO:0000313" key="2">
    <source>
        <dbReference type="EMBL" id="ELW68788.1"/>
    </source>
</evidence>
<dbReference type="InParanoid" id="L9L1E3"/>
<organism evidence="2 3">
    <name type="scientific">Tupaia chinensis</name>
    <name type="common">Chinese tree shrew</name>
    <name type="synonym">Tupaia belangeri chinensis</name>
    <dbReference type="NCBI Taxonomy" id="246437"/>
    <lineage>
        <taxon>Eukaryota</taxon>
        <taxon>Metazoa</taxon>
        <taxon>Chordata</taxon>
        <taxon>Craniata</taxon>
        <taxon>Vertebrata</taxon>
        <taxon>Euteleostomi</taxon>
        <taxon>Mammalia</taxon>
        <taxon>Eutheria</taxon>
        <taxon>Euarchontoglires</taxon>
        <taxon>Scandentia</taxon>
        <taxon>Tupaiidae</taxon>
        <taxon>Tupaia</taxon>
    </lineage>
</organism>
<sequence>MSHLPKCDSAERAFWELRGGQCTCDLLIVRGLWEGEIRQVETKKRGTEKKGENEKDRQTNKKGLKRKITEETDEKEKPSAGGGPGQSDGTRRSGDYNPQHPLRRLPPGVSLLGNPVNKMAASGRAPPWSKPVSLQSSLQLGAQSIPLRSEKERQPYWSFPMGQRTNDVFHGSSSYLLQQLIHRDQESEAEEVESEESSESEMLNLEVCFSPHSFSPTPSSAVKPGYLNGGSPAQLSAALD</sequence>
<evidence type="ECO:0000313" key="3">
    <source>
        <dbReference type="Proteomes" id="UP000011518"/>
    </source>
</evidence>
<proteinExistence type="predicted"/>
<keyword evidence="2" id="KW-0808">Transferase</keyword>
<feature type="compositionally biased region" description="Basic and acidic residues" evidence="1">
    <location>
        <begin position="39"/>
        <end position="59"/>
    </location>
</feature>
<feature type="region of interest" description="Disordered" evidence="1">
    <location>
        <begin position="39"/>
        <end position="132"/>
    </location>
</feature>